<gene>
    <name evidence="1" type="ORF">DPMN_010611</name>
</gene>
<sequence length="60" mass="6670">MCRHYHTRRGAGGSDEFHELWTNLSKDGTSTADVRIIIDLATLKSPSHCTAARPGNFTRI</sequence>
<accession>A0A9D4N2G8</accession>
<dbReference type="Proteomes" id="UP000828390">
    <property type="component" value="Unassembled WGS sequence"/>
</dbReference>
<name>A0A9D4N2G8_DREPO</name>
<reference evidence="1" key="1">
    <citation type="journal article" date="2019" name="bioRxiv">
        <title>The Genome of the Zebra Mussel, Dreissena polymorpha: A Resource for Invasive Species Research.</title>
        <authorList>
            <person name="McCartney M.A."/>
            <person name="Auch B."/>
            <person name="Kono T."/>
            <person name="Mallez S."/>
            <person name="Zhang Y."/>
            <person name="Obille A."/>
            <person name="Becker A."/>
            <person name="Abrahante J.E."/>
            <person name="Garbe J."/>
            <person name="Badalamenti J.P."/>
            <person name="Herman A."/>
            <person name="Mangelson H."/>
            <person name="Liachko I."/>
            <person name="Sullivan S."/>
            <person name="Sone E.D."/>
            <person name="Koren S."/>
            <person name="Silverstein K.A.T."/>
            <person name="Beckman K.B."/>
            <person name="Gohl D.M."/>
        </authorList>
    </citation>
    <scope>NUCLEOTIDE SEQUENCE</scope>
    <source>
        <strain evidence="1">Duluth1</strain>
        <tissue evidence="1">Whole animal</tissue>
    </source>
</reference>
<organism evidence="1 2">
    <name type="scientific">Dreissena polymorpha</name>
    <name type="common">Zebra mussel</name>
    <name type="synonym">Mytilus polymorpha</name>
    <dbReference type="NCBI Taxonomy" id="45954"/>
    <lineage>
        <taxon>Eukaryota</taxon>
        <taxon>Metazoa</taxon>
        <taxon>Spiralia</taxon>
        <taxon>Lophotrochozoa</taxon>
        <taxon>Mollusca</taxon>
        <taxon>Bivalvia</taxon>
        <taxon>Autobranchia</taxon>
        <taxon>Heteroconchia</taxon>
        <taxon>Euheterodonta</taxon>
        <taxon>Imparidentia</taxon>
        <taxon>Neoheterodontei</taxon>
        <taxon>Myida</taxon>
        <taxon>Dreissenoidea</taxon>
        <taxon>Dreissenidae</taxon>
        <taxon>Dreissena</taxon>
    </lineage>
</organism>
<proteinExistence type="predicted"/>
<dbReference type="EMBL" id="JAIWYP010000001">
    <property type="protein sequence ID" value="KAH3886600.1"/>
    <property type="molecule type" value="Genomic_DNA"/>
</dbReference>
<keyword evidence="2" id="KW-1185">Reference proteome</keyword>
<comment type="caution">
    <text evidence="1">The sequence shown here is derived from an EMBL/GenBank/DDBJ whole genome shotgun (WGS) entry which is preliminary data.</text>
</comment>
<evidence type="ECO:0000313" key="2">
    <source>
        <dbReference type="Proteomes" id="UP000828390"/>
    </source>
</evidence>
<dbReference type="AlphaFoldDB" id="A0A9D4N2G8"/>
<protein>
    <submittedName>
        <fullName evidence="1">Uncharacterized protein</fullName>
    </submittedName>
</protein>
<reference evidence="1" key="2">
    <citation type="submission" date="2020-11" db="EMBL/GenBank/DDBJ databases">
        <authorList>
            <person name="McCartney M.A."/>
            <person name="Auch B."/>
            <person name="Kono T."/>
            <person name="Mallez S."/>
            <person name="Becker A."/>
            <person name="Gohl D.M."/>
            <person name="Silverstein K.A.T."/>
            <person name="Koren S."/>
            <person name="Bechman K.B."/>
            <person name="Herman A."/>
            <person name="Abrahante J.E."/>
            <person name="Garbe J."/>
        </authorList>
    </citation>
    <scope>NUCLEOTIDE SEQUENCE</scope>
    <source>
        <strain evidence="1">Duluth1</strain>
        <tissue evidence="1">Whole animal</tissue>
    </source>
</reference>
<evidence type="ECO:0000313" key="1">
    <source>
        <dbReference type="EMBL" id="KAH3886600.1"/>
    </source>
</evidence>